<sequence length="134" mass="14067">MFALKIVCPGGNAADTCDDSKFANDSSNAVTDEASAVLNHLMPMAVDSSVALTNSGDSNRSLVRAFARKQSNEHFNGKQTYSLLNGRAVIAGINRRSPLAPSHYPLPPTRDAHGCPTPLPVKGGSLPNCAVYLG</sequence>
<evidence type="ECO:0000313" key="2">
    <source>
        <dbReference type="Proteomes" id="UP001054945"/>
    </source>
</evidence>
<evidence type="ECO:0000313" key="1">
    <source>
        <dbReference type="EMBL" id="GIX91437.1"/>
    </source>
</evidence>
<dbReference type="AlphaFoldDB" id="A0AAV4P8J4"/>
<proteinExistence type="predicted"/>
<dbReference type="Proteomes" id="UP001054945">
    <property type="component" value="Unassembled WGS sequence"/>
</dbReference>
<organism evidence="1 2">
    <name type="scientific">Caerostris extrusa</name>
    <name type="common">Bark spider</name>
    <name type="synonym">Caerostris bankana</name>
    <dbReference type="NCBI Taxonomy" id="172846"/>
    <lineage>
        <taxon>Eukaryota</taxon>
        <taxon>Metazoa</taxon>
        <taxon>Ecdysozoa</taxon>
        <taxon>Arthropoda</taxon>
        <taxon>Chelicerata</taxon>
        <taxon>Arachnida</taxon>
        <taxon>Araneae</taxon>
        <taxon>Araneomorphae</taxon>
        <taxon>Entelegynae</taxon>
        <taxon>Araneoidea</taxon>
        <taxon>Araneidae</taxon>
        <taxon>Caerostris</taxon>
    </lineage>
</organism>
<comment type="caution">
    <text evidence="1">The sequence shown here is derived from an EMBL/GenBank/DDBJ whole genome shotgun (WGS) entry which is preliminary data.</text>
</comment>
<keyword evidence="2" id="KW-1185">Reference proteome</keyword>
<reference evidence="1 2" key="1">
    <citation type="submission" date="2021-06" db="EMBL/GenBank/DDBJ databases">
        <title>Caerostris extrusa draft genome.</title>
        <authorList>
            <person name="Kono N."/>
            <person name="Arakawa K."/>
        </authorList>
    </citation>
    <scope>NUCLEOTIDE SEQUENCE [LARGE SCALE GENOMIC DNA]</scope>
</reference>
<name>A0AAV4P8J4_CAEEX</name>
<accession>A0AAV4P8J4</accession>
<protein>
    <submittedName>
        <fullName evidence="1">Uncharacterized protein</fullName>
    </submittedName>
</protein>
<gene>
    <name evidence="1" type="ORF">CEXT_335121</name>
</gene>
<dbReference type="EMBL" id="BPLR01004026">
    <property type="protein sequence ID" value="GIX91437.1"/>
    <property type="molecule type" value="Genomic_DNA"/>
</dbReference>